<evidence type="ECO:0000256" key="5">
    <source>
        <dbReference type="ARBA" id="ARBA00023277"/>
    </source>
</evidence>
<feature type="active site" description="Proton donor" evidence="8">
    <location>
        <position position="24"/>
    </location>
</feature>
<keyword evidence="10" id="KW-0862">Zinc</keyword>
<feature type="binding site" evidence="10">
    <location>
        <position position="107"/>
    </location>
    <ligand>
        <name>Zn(2+)</name>
        <dbReference type="ChEBI" id="CHEBI:29105"/>
    </ligand>
</feature>
<evidence type="ECO:0000256" key="7">
    <source>
        <dbReference type="PIRNR" id="PIRNR004682"/>
    </source>
</evidence>
<feature type="binding site" evidence="10">
    <location>
        <position position="142"/>
    </location>
    <ligand>
        <name>Mg(2+)</name>
        <dbReference type="ChEBI" id="CHEBI:18420"/>
    </ligand>
</feature>
<evidence type="ECO:0000256" key="4">
    <source>
        <dbReference type="ARBA" id="ARBA00022801"/>
    </source>
</evidence>
<keyword evidence="4 7" id="KW-0378">Hydrolase</keyword>
<sequence>MSEPVTIPPARPDALWDIVFLDRDGTLNERVVGGYVDDPERVVLLPGAAGAVARLNAAGLPVVVVTNQRGLATGRLSEEQYAAVTARIADLLAARGAWIDATFVCRHDHGQCDCRKPADGLFRQALAAAPWADPARCVMVGDMPGDVAPARGLGITAYQLGTDVPDLAATVERILR</sequence>
<dbReference type="PANTHER" id="PTHR42891:SF1">
    <property type="entry name" value="D-GLYCERO-BETA-D-MANNO-HEPTOSE-1,7-BISPHOSPHATE 7-PHOSPHATASE"/>
    <property type="match status" value="1"/>
</dbReference>
<proteinExistence type="inferred from homology"/>
<comment type="cofactor">
    <cofactor evidence="10">
        <name>Zn(2+)</name>
        <dbReference type="ChEBI" id="CHEBI:29105"/>
    </cofactor>
</comment>
<dbReference type="InterPro" id="IPR006543">
    <property type="entry name" value="Histidinol-phos"/>
</dbReference>
<dbReference type="GO" id="GO:0005975">
    <property type="term" value="P:carbohydrate metabolic process"/>
    <property type="evidence" value="ECO:0007669"/>
    <property type="project" value="InterPro"/>
</dbReference>
<evidence type="ECO:0000256" key="10">
    <source>
        <dbReference type="PIRSR" id="PIRSR004682-4"/>
    </source>
</evidence>
<feature type="binding site" evidence="10">
    <location>
        <position position="105"/>
    </location>
    <ligand>
        <name>Zn(2+)</name>
        <dbReference type="ChEBI" id="CHEBI:29105"/>
    </ligand>
</feature>
<evidence type="ECO:0000256" key="6">
    <source>
        <dbReference type="ARBA" id="ARBA00031828"/>
    </source>
</evidence>
<dbReference type="Gene3D" id="3.40.50.1000">
    <property type="entry name" value="HAD superfamily/HAD-like"/>
    <property type="match status" value="1"/>
</dbReference>
<evidence type="ECO:0000313" key="11">
    <source>
        <dbReference type="EMBL" id="CCH73492.1"/>
    </source>
</evidence>
<reference evidence="11 12" key="1">
    <citation type="journal article" date="2013" name="ISME J.">
        <title>A metabolic model for members of the genus Tetrasphaera involved in enhanced biological phosphorus removal.</title>
        <authorList>
            <person name="Kristiansen R."/>
            <person name="Nguyen H.T.T."/>
            <person name="Saunders A.M."/>
            <person name="Nielsen J.L."/>
            <person name="Wimmer R."/>
            <person name="Le V.Q."/>
            <person name="McIlroy S.J."/>
            <person name="Petrovski S."/>
            <person name="Seviour R.J."/>
            <person name="Calteau A."/>
            <person name="Nielsen K.L."/>
            <person name="Nielsen P.H."/>
        </authorList>
    </citation>
    <scope>NUCLEOTIDE SEQUENCE [LARGE SCALE GENOMIC DNA]</scope>
    <source>
        <strain evidence="11 12">Ben110</strain>
    </source>
</reference>
<dbReference type="PIRSF" id="PIRSF004682">
    <property type="entry name" value="GmhB"/>
    <property type="match status" value="1"/>
</dbReference>
<dbReference type="Pfam" id="PF00702">
    <property type="entry name" value="Hydrolase"/>
    <property type="match status" value="1"/>
</dbReference>
<dbReference type="SUPFAM" id="SSF56784">
    <property type="entry name" value="HAD-like"/>
    <property type="match status" value="1"/>
</dbReference>
<keyword evidence="5 7" id="KW-0119">Carbohydrate metabolism</keyword>
<dbReference type="EMBL" id="CAJA01000204">
    <property type="protein sequence ID" value="CCH73492.1"/>
    <property type="molecule type" value="Genomic_DNA"/>
</dbReference>
<feature type="binding site" evidence="10">
    <location>
        <position position="112"/>
    </location>
    <ligand>
        <name>Zn(2+)</name>
        <dbReference type="ChEBI" id="CHEBI:29105"/>
    </ligand>
</feature>
<dbReference type="InterPro" id="IPR023214">
    <property type="entry name" value="HAD_sf"/>
</dbReference>
<keyword evidence="3 10" id="KW-0479">Metal-binding</keyword>
<gene>
    <name evidence="11" type="ORF">BN11_2820002</name>
</gene>
<dbReference type="GO" id="GO:0016791">
    <property type="term" value="F:phosphatase activity"/>
    <property type="evidence" value="ECO:0007669"/>
    <property type="project" value="InterPro"/>
</dbReference>
<feature type="binding site" evidence="10">
    <location>
        <position position="22"/>
    </location>
    <ligand>
        <name>Mg(2+)</name>
        <dbReference type="ChEBI" id="CHEBI:18420"/>
    </ligand>
</feature>
<feature type="binding site" evidence="10">
    <location>
        <position position="114"/>
    </location>
    <ligand>
        <name>Zn(2+)</name>
        <dbReference type="ChEBI" id="CHEBI:29105"/>
    </ligand>
</feature>
<dbReference type="InterPro" id="IPR004446">
    <property type="entry name" value="Heptose_bisP_phosphatase"/>
</dbReference>
<dbReference type="NCBIfam" id="TIGR01662">
    <property type="entry name" value="HAD-SF-IIIA"/>
    <property type="match status" value="1"/>
</dbReference>
<dbReference type="PANTHER" id="PTHR42891">
    <property type="entry name" value="D-GLYCERO-BETA-D-MANNO-HEPTOSE-1,7-BISPHOSPHATE 7-PHOSPHATASE"/>
    <property type="match status" value="1"/>
</dbReference>
<evidence type="ECO:0000256" key="3">
    <source>
        <dbReference type="ARBA" id="ARBA00022723"/>
    </source>
</evidence>
<dbReference type="GO" id="GO:0005737">
    <property type="term" value="C:cytoplasm"/>
    <property type="evidence" value="ECO:0007669"/>
    <property type="project" value="UniProtKB-SubCell"/>
</dbReference>
<dbReference type="STRING" id="1193182.BN11_2820002"/>
<feature type="binding site" evidence="10">
    <location>
        <position position="24"/>
    </location>
    <ligand>
        <name>Mg(2+)</name>
        <dbReference type="ChEBI" id="CHEBI:18420"/>
    </ligand>
</feature>
<feature type="active site" description="Nucleophile" evidence="8">
    <location>
        <position position="22"/>
    </location>
</feature>
<evidence type="ECO:0000256" key="1">
    <source>
        <dbReference type="ARBA" id="ARBA00004496"/>
    </source>
</evidence>
<comment type="cofactor">
    <cofactor evidence="10">
        <name>Mg(2+)</name>
        <dbReference type="ChEBI" id="CHEBI:18420"/>
    </cofactor>
</comment>
<keyword evidence="2 7" id="KW-0963">Cytoplasm</keyword>
<dbReference type="InterPro" id="IPR036412">
    <property type="entry name" value="HAD-like_sf"/>
</dbReference>
<dbReference type="EC" id="3.1.3.-" evidence="7"/>
<dbReference type="Proteomes" id="UP000035763">
    <property type="component" value="Unassembled WGS sequence"/>
</dbReference>
<accession>W6JWL8</accession>
<dbReference type="AlphaFoldDB" id="W6JWL8"/>
<name>W6JWL8_9MICO</name>
<evidence type="ECO:0000256" key="8">
    <source>
        <dbReference type="PIRSR" id="PIRSR004682-1"/>
    </source>
</evidence>
<keyword evidence="12" id="KW-1185">Reference proteome</keyword>
<keyword evidence="10" id="KW-0460">Magnesium</keyword>
<organism evidence="11 12">
    <name type="scientific">Nostocoides australiense Ben110</name>
    <dbReference type="NCBI Taxonomy" id="1193182"/>
    <lineage>
        <taxon>Bacteria</taxon>
        <taxon>Bacillati</taxon>
        <taxon>Actinomycetota</taxon>
        <taxon>Actinomycetes</taxon>
        <taxon>Micrococcales</taxon>
        <taxon>Intrasporangiaceae</taxon>
        <taxon>Nostocoides</taxon>
    </lineage>
</organism>
<evidence type="ECO:0000256" key="9">
    <source>
        <dbReference type="PIRSR" id="PIRSR004682-3"/>
    </source>
</evidence>
<comment type="caution">
    <text evidence="11">The sequence shown here is derived from an EMBL/GenBank/DDBJ whole genome shotgun (WGS) entry which is preliminary data.</text>
</comment>
<comment type="similarity">
    <text evidence="7">Belongs to the gmhB family.</text>
</comment>
<feature type="site" description="Stabilizes the phosphoryl group" evidence="9">
    <location>
        <position position="116"/>
    </location>
</feature>
<dbReference type="GO" id="GO:0046872">
    <property type="term" value="F:metal ion binding"/>
    <property type="evidence" value="ECO:0007669"/>
    <property type="project" value="UniProtKB-KW"/>
</dbReference>
<feature type="site" description="Contributes to substrate recognition" evidence="9">
    <location>
        <position position="115"/>
    </location>
</feature>
<protein>
    <recommendedName>
        <fullName evidence="6 7">D,D-heptose 1,7-bisphosphate phosphatase</fullName>
        <ecNumber evidence="7">3.1.3.-</ecNumber>
    </recommendedName>
</protein>
<feature type="site" description="Stabilizes the phosphoryl group" evidence="9">
    <location>
        <position position="66"/>
    </location>
</feature>
<comment type="subcellular location">
    <subcellularLocation>
        <location evidence="1 7">Cytoplasm</location>
    </subcellularLocation>
</comment>
<evidence type="ECO:0000313" key="12">
    <source>
        <dbReference type="Proteomes" id="UP000035763"/>
    </source>
</evidence>
<evidence type="ECO:0000256" key="2">
    <source>
        <dbReference type="ARBA" id="ARBA00022490"/>
    </source>
</evidence>
<dbReference type="NCBIfam" id="TIGR01656">
    <property type="entry name" value="Histidinol-ppas"/>
    <property type="match status" value="1"/>
</dbReference>
<dbReference type="InterPro" id="IPR006549">
    <property type="entry name" value="HAD-SF_hydro_IIIA"/>
</dbReference>